<dbReference type="PATRIC" id="fig|1618207.4.peg.519"/>
<dbReference type="PROSITE" id="PS51257">
    <property type="entry name" value="PROKAR_LIPOPROTEIN"/>
    <property type="match status" value="1"/>
</dbReference>
<evidence type="ECO:0000313" key="5">
    <source>
        <dbReference type="EMBL" id="AJT40680.1"/>
    </source>
</evidence>
<accession>A0A0D4BX31</accession>
<keyword evidence="6" id="KW-1185">Reference proteome</keyword>
<feature type="chain" id="PRO_5038618380" description="ABC transporter substrate-binding protein" evidence="4">
    <location>
        <begin position="29"/>
        <end position="422"/>
    </location>
</feature>
<dbReference type="STRING" id="1618207.UM93_02535"/>
<dbReference type="Pfam" id="PF01547">
    <property type="entry name" value="SBP_bac_1"/>
    <property type="match status" value="1"/>
</dbReference>
<protein>
    <recommendedName>
        <fullName evidence="7">ABC transporter substrate-binding protein</fullName>
    </recommendedName>
</protein>
<dbReference type="Proteomes" id="UP000061839">
    <property type="component" value="Chromosome"/>
</dbReference>
<evidence type="ECO:0000256" key="3">
    <source>
        <dbReference type="ARBA" id="ARBA00022729"/>
    </source>
</evidence>
<evidence type="ECO:0000256" key="2">
    <source>
        <dbReference type="ARBA" id="ARBA00022448"/>
    </source>
</evidence>
<sequence length="422" mass="44686">MKHSVRRLTAGIALIATALTLTSCGRPAEGPAASTSAVAVDDGPATGTVTMWTMGSEADALKPLIAQFEKLNPDVKINLTAVPWSAGHSKLQTAIAGGATPDISMIGSSWMSEFAPALATVPSNFSATDFFPGTIEGTTVDNRWAAVPWYADVPMLYYRTDLAKQAGWDRAPKTWDEVQSLAADYRSKAGAKWGMRLYTGPSSFLGNLWIPFTAGAKLEDGKKWTFTTPEWQQATEFYKSWFDKGLVDPNSDPAPAQMPADFVSGNTPMFVATPAGQGAITQIAGAEFDSKYALAPLPYGSAQVSVVGGSHLGVFQKAKNPTAAWKLIKWLSSPDTQASFFEATGDLPPGPAAWKLPALANKTRIAAVGEALKTALAIPTPATLEQVFAIGDSTLEQIRKGTVSVSDGLKNLQQQADQIGLG</sequence>
<name>A0A0D4BX31_9MICC</name>
<reference evidence="5 6" key="1">
    <citation type="journal article" date="2015" name="Genome Announc.">
        <title>Complete Genome Sequencing of Protease-Producing Novel Arthrobacter sp. Strain IHBB 11108 Using PacBio Single-Molecule Real-Time Sequencing Technology.</title>
        <authorList>
            <person name="Kiran S."/>
            <person name="Swarnkar M.K."/>
            <person name="Pal M."/>
            <person name="Thakur R."/>
            <person name="Tewari R."/>
            <person name="Singh A.K."/>
            <person name="Gulati A."/>
        </authorList>
    </citation>
    <scope>NUCLEOTIDE SEQUENCE [LARGE SCALE GENOMIC DNA]</scope>
    <source>
        <strain evidence="5 6">IHBB 11108</strain>
    </source>
</reference>
<evidence type="ECO:0000256" key="1">
    <source>
        <dbReference type="ARBA" id="ARBA00008520"/>
    </source>
</evidence>
<dbReference type="RefSeq" id="WP_045073464.1">
    <property type="nucleotide sequence ID" value="NZ_CP011005.1"/>
</dbReference>
<dbReference type="InterPro" id="IPR050490">
    <property type="entry name" value="Bact_solute-bd_prot1"/>
</dbReference>
<dbReference type="EMBL" id="CP011005">
    <property type="protein sequence ID" value="AJT40680.1"/>
    <property type="molecule type" value="Genomic_DNA"/>
</dbReference>
<organism evidence="5 6">
    <name type="scientific">Psychromicrobium lacuslunae</name>
    <dbReference type="NCBI Taxonomy" id="1618207"/>
    <lineage>
        <taxon>Bacteria</taxon>
        <taxon>Bacillati</taxon>
        <taxon>Actinomycetota</taxon>
        <taxon>Actinomycetes</taxon>
        <taxon>Micrococcales</taxon>
        <taxon>Micrococcaceae</taxon>
        <taxon>Psychromicrobium</taxon>
    </lineage>
</organism>
<evidence type="ECO:0008006" key="7">
    <source>
        <dbReference type="Google" id="ProtNLM"/>
    </source>
</evidence>
<evidence type="ECO:0000256" key="4">
    <source>
        <dbReference type="SAM" id="SignalP"/>
    </source>
</evidence>
<dbReference type="KEGG" id="ari:UM93_02535"/>
<dbReference type="PANTHER" id="PTHR43649">
    <property type="entry name" value="ARABINOSE-BINDING PROTEIN-RELATED"/>
    <property type="match status" value="1"/>
</dbReference>
<feature type="signal peptide" evidence="4">
    <location>
        <begin position="1"/>
        <end position="28"/>
    </location>
</feature>
<dbReference type="HOGENOM" id="CLU_031285_10_1_11"/>
<evidence type="ECO:0000313" key="6">
    <source>
        <dbReference type="Proteomes" id="UP000061839"/>
    </source>
</evidence>
<gene>
    <name evidence="5" type="ORF">UM93_02535</name>
</gene>
<dbReference type="SUPFAM" id="SSF53850">
    <property type="entry name" value="Periplasmic binding protein-like II"/>
    <property type="match status" value="1"/>
</dbReference>
<dbReference type="Gene3D" id="3.40.190.10">
    <property type="entry name" value="Periplasmic binding protein-like II"/>
    <property type="match status" value="2"/>
</dbReference>
<dbReference type="PANTHER" id="PTHR43649:SF34">
    <property type="entry name" value="ABC TRANSPORTER PERIPLASMIC-BINDING PROTEIN YCJN-RELATED"/>
    <property type="match status" value="1"/>
</dbReference>
<comment type="similarity">
    <text evidence="1">Belongs to the bacterial solute-binding protein 1 family.</text>
</comment>
<keyword evidence="3 4" id="KW-0732">Signal</keyword>
<dbReference type="OrthoDB" id="9780991at2"/>
<keyword evidence="2" id="KW-0813">Transport</keyword>
<dbReference type="InterPro" id="IPR006059">
    <property type="entry name" value="SBP"/>
</dbReference>
<dbReference type="AlphaFoldDB" id="A0A0D4BX31"/>
<proteinExistence type="inferred from homology"/>